<evidence type="ECO:0000259" key="2">
    <source>
        <dbReference type="Pfam" id="PF00534"/>
    </source>
</evidence>
<dbReference type="PANTHER" id="PTHR46401">
    <property type="entry name" value="GLYCOSYLTRANSFERASE WBBK-RELATED"/>
    <property type="match status" value="1"/>
</dbReference>
<feature type="domain" description="Glycosyltransferase subfamily 4-like N-terminal" evidence="3">
    <location>
        <begin position="17"/>
        <end position="178"/>
    </location>
</feature>
<dbReference type="RefSeq" id="WP_346750223.1">
    <property type="nucleotide sequence ID" value="NZ_JAUJEA010000001.1"/>
</dbReference>
<keyword evidence="1" id="KW-0808">Transferase</keyword>
<dbReference type="Pfam" id="PF13439">
    <property type="entry name" value="Glyco_transf_4"/>
    <property type="match status" value="1"/>
</dbReference>
<dbReference type="SUPFAM" id="SSF53756">
    <property type="entry name" value="UDP-Glycosyltransferase/glycogen phosphorylase"/>
    <property type="match status" value="1"/>
</dbReference>
<evidence type="ECO:0000313" key="4">
    <source>
        <dbReference type="EMBL" id="MDN5200197.1"/>
    </source>
</evidence>
<dbReference type="Gene3D" id="3.40.50.2000">
    <property type="entry name" value="Glycogen Phosphorylase B"/>
    <property type="match status" value="2"/>
</dbReference>
<comment type="caution">
    <text evidence="4">The sequence shown here is derived from an EMBL/GenBank/DDBJ whole genome shotgun (WGS) entry which is preliminary data.</text>
</comment>
<evidence type="ECO:0000313" key="5">
    <source>
        <dbReference type="Proteomes" id="UP001172082"/>
    </source>
</evidence>
<evidence type="ECO:0000256" key="1">
    <source>
        <dbReference type="ARBA" id="ARBA00022679"/>
    </source>
</evidence>
<dbReference type="Proteomes" id="UP001172082">
    <property type="component" value="Unassembled WGS sequence"/>
</dbReference>
<evidence type="ECO:0000259" key="3">
    <source>
        <dbReference type="Pfam" id="PF13439"/>
    </source>
</evidence>
<dbReference type="Pfam" id="PF00534">
    <property type="entry name" value="Glycos_transf_1"/>
    <property type="match status" value="1"/>
</dbReference>
<gene>
    <name evidence="4" type="ORF">QQ008_02465</name>
</gene>
<dbReference type="EMBL" id="JAUJEA010000001">
    <property type="protein sequence ID" value="MDN5200197.1"/>
    <property type="molecule type" value="Genomic_DNA"/>
</dbReference>
<keyword evidence="5" id="KW-1185">Reference proteome</keyword>
<sequence length="385" mass="44356">MRIGIEAQRLFRRKKHGMDIVALELIKGLQRIDRENEYIIFTKSGDDHCIDERENFKVVVTKDYPYPLWEQIILPFLVKKHNVDVLHCTSNTAPLFPLVPLVLTLHDIIFFDKNSAIWKGGNSYQRMGNQYRRWIVPRVLKKSRLIITVSDWSKYEIQKYFGKINGKLVRVYNGIDESFSIQTNTSKLNRVKSRYGLPENFLLFLGNTDQRKNLRGVLSAYKLYLQNNPKHYVPLVITSLGEKEVFETLGRIEGEYLKDRIHLIGYVRSEDLNSLYSLATAFLYPSFVEGFGLPILESMTCRTPVITSEITSMPEIAGDAAILVNPYQPEDIADNIQKLLTDKNLYTSLIEKGAARVNHFSFLNMSKEILGLYTEIKDMSSLSKA</sequence>
<dbReference type="InterPro" id="IPR001296">
    <property type="entry name" value="Glyco_trans_1"/>
</dbReference>
<dbReference type="PANTHER" id="PTHR46401:SF2">
    <property type="entry name" value="GLYCOSYLTRANSFERASE WBBK-RELATED"/>
    <property type="match status" value="1"/>
</dbReference>
<name>A0ABT8KHK3_9BACT</name>
<organism evidence="4 5">
    <name type="scientific">Splendidivirga corallicola</name>
    <dbReference type="NCBI Taxonomy" id="3051826"/>
    <lineage>
        <taxon>Bacteria</taxon>
        <taxon>Pseudomonadati</taxon>
        <taxon>Bacteroidota</taxon>
        <taxon>Cytophagia</taxon>
        <taxon>Cytophagales</taxon>
        <taxon>Splendidivirgaceae</taxon>
        <taxon>Splendidivirga</taxon>
    </lineage>
</organism>
<feature type="domain" description="Glycosyl transferase family 1" evidence="2">
    <location>
        <begin position="193"/>
        <end position="354"/>
    </location>
</feature>
<protein>
    <submittedName>
        <fullName evidence="4">Glycosyltransferase family 1 protein</fullName>
    </submittedName>
</protein>
<accession>A0ABT8KHK3</accession>
<dbReference type="InterPro" id="IPR028098">
    <property type="entry name" value="Glyco_trans_4-like_N"/>
</dbReference>
<dbReference type="CDD" id="cd03809">
    <property type="entry name" value="GT4_MtfB-like"/>
    <property type="match status" value="1"/>
</dbReference>
<reference evidence="4" key="1">
    <citation type="submission" date="2023-06" db="EMBL/GenBank/DDBJ databases">
        <title>Genomic of Parafulvivirga corallium.</title>
        <authorList>
            <person name="Wang G."/>
        </authorList>
    </citation>
    <scope>NUCLEOTIDE SEQUENCE</scope>
    <source>
        <strain evidence="4">BMA10</strain>
    </source>
</reference>
<proteinExistence type="predicted"/>